<dbReference type="Pfam" id="PF23368">
    <property type="entry name" value="DUF7092"/>
    <property type="match status" value="1"/>
</dbReference>
<dbReference type="EMBL" id="VHSG01000010">
    <property type="protein sequence ID" value="TQV80083.1"/>
    <property type="molecule type" value="Genomic_DNA"/>
</dbReference>
<dbReference type="Proteomes" id="UP000319732">
    <property type="component" value="Unassembled WGS sequence"/>
</dbReference>
<reference evidence="10 11" key="1">
    <citation type="submission" date="2019-06" db="EMBL/GenBank/DDBJ databases">
        <title>Whole genome sequence for Cellvibrionaceae sp. R142.</title>
        <authorList>
            <person name="Wang G."/>
        </authorList>
    </citation>
    <scope>NUCLEOTIDE SEQUENCE [LARGE SCALE GENOMIC DNA]</scope>
    <source>
        <strain evidence="10 11">R142</strain>
    </source>
</reference>
<feature type="region of interest" description="Disordered" evidence="7">
    <location>
        <begin position="313"/>
        <end position="359"/>
    </location>
</feature>
<gene>
    <name evidence="10" type="ORF">FKG94_10465</name>
</gene>
<dbReference type="GO" id="GO:0004222">
    <property type="term" value="F:metalloendopeptidase activity"/>
    <property type="evidence" value="ECO:0007669"/>
    <property type="project" value="InterPro"/>
</dbReference>
<sequence>MIQGWFFDGKTSRRRAAELSCGGSGRWVLRVDGDTILSVAFDEATVSPRVGATARMITFPDGQIFESPENDAIDAVLRRHRPGFHLMAFAETIENHKGFIAATVVVVVAGIWSLLRYGVPAVSEATAHALPVAVTHSVSSQTLTFLDASFFSPSELPEQRQEELRAQFKRLLPRDTEGFDYRILFRQGGDGIGANAFALPDATVVFTDEIVALAEDDAELQGIMLHEIGHVVHRHGLQQVIRQSLLSSLIVWITGDISTASSLIVIAPTVLLNADYSRAMEWEADTYALEGMRAHQLPLSAFASMLGKLMDSHTSQANEDERPACEDCLEPGTKDDWSSYLSSHPGTRERMERFIQAEP</sequence>
<feature type="compositionally biased region" description="Basic and acidic residues" evidence="7">
    <location>
        <begin position="346"/>
        <end position="359"/>
    </location>
</feature>
<feature type="domain" description="Peptidase M48" evidence="8">
    <location>
        <begin position="193"/>
        <end position="353"/>
    </location>
</feature>
<evidence type="ECO:0000256" key="3">
    <source>
        <dbReference type="ARBA" id="ARBA00022801"/>
    </source>
</evidence>
<evidence type="ECO:0000313" key="11">
    <source>
        <dbReference type="Proteomes" id="UP000319732"/>
    </source>
</evidence>
<dbReference type="InterPro" id="IPR055518">
    <property type="entry name" value="DUF7092"/>
</dbReference>
<evidence type="ECO:0000259" key="8">
    <source>
        <dbReference type="Pfam" id="PF01435"/>
    </source>
</evidence>
<protein>
    <submittedName>
        <fullName evidence="10">M48 family metallopeptidase</fullName>
    </submittedName>
</protein>
<dbReference type="InterPro" id="IPR051156">
    <property type="entry name" value="Mito/Outer_Membr_Metalloprot"/>
</dbReference>
<evidence type="ECO:0000256" key="5">
    <source>
        <dbReference type="ARBA" id="ARBA00023049"/>
    </source>
</evidence>
<evidence type="ECO:0000256" key="6">
    <source>
        <dbReference type="RuleBase" id="RU003983"/>
    </source>
</evidence>
<keyword evidence="3 6" id="KW-0378">Hydrolase</keyword>
<dbReference type="Gene3D" id="3.30.2010.10">
    <property type="entry name" value="Metalloproteases ('zincins'), catalytic domain"/>
    <property type="match status" value="1"/>
</dbReference>
<proteinExistence type="inferred from homology"/>
<accession>A0A545TS91</accession>
<dbReference type="GO" id="GO:0016020">
    <property type="term" value="C:membrane"/>
    <property type="evidence" value="ECO:0007669"/>
    <property type="project" value="TreeGrafter"/>
</dbReference>
<evidence type="ECO:0000259" key="9">
    <source>
        <dbReference type="Pfam" id="PF23368"/>
    </source>
</evidence>
<comment type="cofactor">
    <cofactor evidence="6">
        <name>Zn(2+)</name>
        <dbReference type="ChEBI" id="CHEBI:29105"/>
    </cofactor>
    <text evidence="6">Binds 1 zinc ion per subunit.</text>
</comment>
<keyword evidence="5 6" id="KW-0482">Metalloprotease</keyword>
<keyword evidence="11" id="KW-1185">Reference proteome</keyword>
<keyword evidence="4 6" id="KW-0862">Zinc</keyword>
<dbReference type="PANTHER" id="PTHR22726:SF1">
    <property type="entry name" value="METALLOENDOPEPTIDASE OMA1, MITOCHONDRIAL"/>
    <property type="match status" value="1"/>
</dbReference>
<dbReference type="CDD" id="cd07332">
    <property type="entry name" value="M48C_Oma1_like"/>
    <property type="match status" value="1"/>
</dbReference>
<comment type="similarity">
    <text evidence="6">Belongs to the peptidase M48 family.</text>
</comment>
<evidence type="ECO:0000256" key="4">
    <source>
        <dbReference type="ARBA" id="ARBA00022833"/>
    </source>
</evidence>
<evidence type="ECO:0000256" key="2">
    <source>
        <dbReference type="ARBA" id="ARBA00022723"/>
    </source>
</evidence>
<dbReference type="Pfam" id="PF01435">
    <property type="entry name" value="Peptidase_M48"/>
    <property type="match status" value="1"/>
</dbReference>
<dbReference type="RefSeq" id="WP_142904182.1">
    <property type="nucleotide sequence ID" value="NZ_ML660092.1"/>
</dbReference>
<dbReference type="GO" id="GO:0051603">
    <property type="term" value="P:proteolysis involved in protein catabolic process"/>
    <property type="evidence" value="ECO:0007669"/>
    <property type="project" value="TreeGrafter"/>
</dbReference>
<dbReference type="GO" id="GO:0046872">
    <property type="term" value="F:metal ion binding"/>
    <property type="evidence" value="ECO:0007669"/>
    <property type="project" value="UniProtKB-KW"/>
</dbReference>
<evidence type="ECO:0000313" key="10">
    <source>
        <dbReference type="EMBL" id="TQV80083.1"/>
    </source>
</evidence>
<dbReference type="PANTHER" id="PTHR22726">
    <property type="entry name" value="METALLOENDOPEPTIDASE OMA1"/>
    <property type="match status" value="1"/>
</dbReference>
<evidence type="ECO:0000256" key="7">
    <source>
        <dbReference type="SAM" id="MobiDB-lite"/>
    </source>
</evidence>
<organism evidence="10 11">
    <name type="scientific">Exilibacterium tricleocarpae</name>
    <dbReference type="NCBI Taxonomy" id="2591008"/>
    <lineage>
        <taxon>Bacteria</taxon>
        <taxon>Pseudomonadati</taxon>
        <taxon>Pseudomonadota</taxon>
        <taxon>Gammaproteobacteria</taxon>
        <taxon>Cellvibrionales</taxon>
        <taxon>Cellvibrionaceae</taxon>
        <taxon>Exilibacterium</taxon>
    </lineage>
</organism>
<keyword evidence="2" id="KW-0479">Metal-binding</keyword>
<evidence type="ECO:0000256" key="1">
    <source>
        <dbReference type="ARBA" id="ARBA00022670"/>
    </source>
</evidence>
<dbReference type="InterPro" id="IPR001915">
    <property type="entry name" value="Peptidase_M48"/>
</dbReference>
<dbReference type="AlphaFoldDB" id="A0A545TS91"/>
<dbReference type="OrthoDB" id="9810445at2"/>
<keyword evidence="1 6" id="KW-0645">Protease</keyword>
<name>A0A545TS91_9GAMM</name>
<feature type="domain" description="DUF7092" evidence="9">
    <location>
        <begin position="1"/>
        <end position="80"/>
    </location>
</feature>
<comment type="caution">
    <text evidence="10">The sequence shown here is derived from an EMBL/GenBank/DDBJ whole genome shotgun (WGS) entry which is preliminary data.</text>
</comment>